<dbReference type="PANTHER" id="PTHR30390:SF7">
    <property type="entry name" value="PHOSPHOHEPTOSE ISOMERASE"/>
    <property type="match status" value="1"/>
</dbReference>
<evidence type="ECO:0000313" key="3">
    <source>
        <dbReference type="Proteomes" id="UP000323258"/>
    </source>
</evidence>
<reference evidence="2 3" key="1">
    <citation type="submission" date="2019-08" db="EMBL/GenBank/DDBJ databases">
        <authorList>
            <person name="Seo Y.L."/>
        </authorList>
    </citation>
    <scope>NUCLEOTIDE SEQUENCE [LARGE SCALE GENOMIC DNA]</scope>
    <source>
        <strain evidence="2 3">MaA-C15</strain>
    </source>
</reference>
<accession>A0A5D4GP07</accession>
<dbReference type="PANTHER" id="PTHR30390">
    <property type="entry name" value="SEDOHEPTULOSE 7-PHOSPHATE ISOMERASE / DNAA INITIATOR-ASSOCIATING FACTOR FOR REPLICATION INITIATION"/>
    <property type="match status" value="1"/>
</dbReference>
<feature type="domain" description="SIS" evidence="1">
    <location>
        <begin position="34"/>
        <end position="213"/>
    </location>
</feature>
<dbReference type="InterPro" id="IPR035472">
    <property type="entry name" value="RpiR-like_SIS"/>
</dbReference>
<sequence length="242" mass="25251">MSTVEDAYFGDLIARLTALRTALAEPMARAQAAIVETARRDGLVYVFGTGHSHMLSEEVHFRAGGLALTVPILAGPTMLHEGAVAGTAYERMDGIVRPIFERYPIGPDDVLFVSSNSGVNAAPLEAARIGRERGATVIAITSVAYSTATANGRERLADLADIVLDNGSPPGDAVISVPGSELKVGPVSTAIGVTIINAIMAGVAAELAGDGDPPIYLSANMPGAKDINQKLIARFRPRNPHL</sequence>
<dbReference type="GO" id="GO:1901135">
    <property type="term" value="P:carbohydrate derivative metabolic process"/>
    <property type="evidence" value="ECO:0007669"/>
    <property type="project" value="InterPro"/>
</dbReference>
<dbReference type="EMBL" id="VSZS01000066">
    <property type="protein sequence ID" value="TYR30566.1"/>
    <property type="molecule type" value="Genomic_DNA"/>
</dbReference>
<dbReference type="AlphaFoldDB" id="A0A5D4GP07"/>
<dbReference type="Pfam" id="PF13580">
    <property type="entry name" value="SIS_2"/>
    <property type="match status" value="1"/>
</dbReference>
<dbReference type="CDD" id="cd05013">
    <property type="entry name" value="SIS_RpiR"/>
    <property type="match status" value="1"/>
</dbReference>
<proteinExistence type="predicted"/>
<dbReference type="PROSITE" id="PS51464">
    <property type="entry name" value="SIS"/>
    <property type="match status" value="1"/>
</dbReference>
<dbReference type="OrthoDB" id="9813831at2"/>
<keyword evidence="3" id="KW-1185">Reference proteome</keyword>
<dbReference type="SUPFAM" id="SSF53697">
    <property type="entry name" value="SIS domain"/>
    <property type="match status" value="1"/>
</dbReference>
<dbReference type="NCBIfam" id="NF002805">
    <property type="entry name" value="PRK02947.1"/>
    <property type="match status" value="1"/>
</dbReference>
<reference evidence="2 3" key="2">
    <citation type="submission" date="2019-09" db="EMBL/GenBank/DDBJ databases">
        <title>Mesorhizobium sp. MaA-C15 isolated from Microcystis aeruginosa.</title>
        <authorList>
            <person name="Jeong S.E."/>
            <person name="Jin H.M."/>
            <person name="Jeon C.O."/>
        </authorList>
    </citation>
    <scope>NUCLEOTIDE SEQUENCE [LARGE SCALE GENOMIC DNA]</scope>
    <source>
        <strain evidence="2 3">MaA-C15</strain>
    </source>
</reference>
<comment type="caution">
    <text evidence="2">The sequence shown here is derived from an EMBL/GenBank/DDBJ whole genome shotgun (WGS) entry which is preliminary data.</text>
</comment>
<organism evidence="2 3">
    <name type="scientific">Neoaquamicrobium microcysteis</name>
    <dbReference type="NCBI Taxonomy" id="2682781"/>
    <lineage>
        <taxon>Bacteria</taxon>
        <taxon>Pseudomonadati</taxon>
        <taxon>Pseudomonadota</taxon>
        <taxon>Alphaproteobacteria</taxon>
        <taxon>Hyphomicrobiales</taxon>
        <taxon>Phyllobacteriaceae</taxon>
        <taxon>Neoaquamicrobium</taxon>
    </lineage>
</organism>
<evidence type="ECO:0000259" key="1">
    <source>
        <dbReference type="PROSITE" id="PS51464"/>
    </source>
</evidence>
<gene>
    <name evidence="2" type="ORF">FY036_17795</name>
</gene>
<dbReference type="InterPro" id="IPR050099">
    <property type="entry name" value="SIS_GmhA/DiaA_subfam"/>
</dbReference>
<dbReference type="Gene3D" id="3.40.50.10490">
    <property type="entry name" value="Glucose-6-phosphate isomerase like protein, domain 1"/>
    <property type="match status" value="1"/>
</dbReference>
<protein>
    <submittedName>
        <fullName evidence="2">SIS domain-containing protein</fullName>
    </submittedName>
</protein>
<dbReference type="GO" id="GO:0097367">
    <property type="term" value="F:carbohydrate derivative binding"/>
    <property type="evidence" value="ECO:0007669"/>
    <property type="project" value="InterPro"/>
</dbReference>
<dbReference type="InterPro" id="IPR001347">
    <property type="entry name" value="SIS_dom"/>
</dbReference>
<dbReference type="Proteomes" id="UP000323258">
    <property type="component" value="Unassembled WGS sequence"/>
</dbReference>
<name>A0A5D4GP07_9HYPH</name>
<dbReference type="InterPro" id="IPR046348">
    <property type="entry name" value="SIS_dom_sf"/>
</dbReference>
<dbReference type="RefSeq" id="WP_148916102.1">
    <property type="nucleotide sequence ID" value="NZ_VSZS01000066.1"/>
</dbReference>
<evidence type="ECO:0000313" key="2">
    <source>
        <dbReference type="EMBL" id="TYR30566.1"/>
    </source>
</evidence>